<feature type="transmembrane region" description="Helical" evidence="1">
    <location>
        <begin position="303"/>
        <end position="321"/>
    </location>
</feature>
<name>A0A5K7YJ10_9BACT</name>
<dbReference type="AlphaFoldDB" id="A0A5K7YJ10"/>
<protein>
    <submittedName>
        <fullName evidence="3">Uncharacterized protein</fullName>
    </submittedName>
</protein>
<keyword evidence="1" id="KW-0812">Transmembrane</keyword>
<feature type="chain" id="PRO_5024327050" evidence="2">
    <location>
        <begin position="25"/>
        <end position="326"/>
    </location>
</feature>
<dbReference type="KEGG" id="dalk:DSCA_23050"/>
<keyword evidence="1" id="KW-0472">Membrane</keyword>
<dbReference type="EMBL" id="AP021874">
    <property type="protein sequence ID" value="BBO68375.1"/>
    <property type="molecule type" value="Genomic_DNA"/>
</dbReference>
<evidence type="ECO:0000256" key="1">
    <source>
        <dbReference type="SAM" id="Phobius"/>
    </source>
</evidence>
<dbReference type="RefSeq" id="WP_155316545.1">
    <property type="nucleotide sequence ID" value="NZ_AP021874.1"/>
</dbReference>
<keyword evidence="2" id="KW-0732">Signal</keyword>
<sequence length="326" mass="35721">MRAIFKISMLCFALLCLSILPTQAAGPIIIDHNHTGISRIPQSAIEQARANLHIAYGHTSHGSQLTDGMTGLVDFANGGGLGLSLPADIFEWNNGGTGGALDLHDYAMGGDVGYYPQWVNNTRAYLDNPANADVNVIIWSWCGQASGYTEQQMIDRYLAPMAQLEQEYPQVTFVYMTGHADGSGETGNLHLRNQQIRNHCLTSDKVLYDFYDIECYDPDGNYYGDKLVSDGCDYDSDGNGSRDANWATEWQDSHTRGVDWYSCGSAHSQPLNANRKAYAAWWLWARIGGWDGPGTPSVPATNVSILAPAMLILTGAAYFSLKKMKS</sequence>
<gene>
    <name evidence="3" type="ORF">DSCA_23050</name>
</gene>
<feature type="signal peptide" evidence="2">
    <location>
        <begin position="1"/>
        <end position="24"/>
    </location>
</feature>
<keyword evidence="1" id="KW-1133">Transmembrane helix</keyword>
<evidence type="ECO:0000256" key="2">
    <source>
        <dbReference type="SAM" id="SignalP"/>
    </source>
</evidence>
<accession>A0A5K7YJ10</accession>
<proteinExistence type="predicted"/>
<evidence type="ECO:0000313" key="3">
    <source>
        <dbReference type="EMBL" id="BBO68375.1"/>
    </source>
</evidence>
<organism evidence="3 4">
    <name type="scientific">Desulfosarcina alkanivorans</name>
    <dbReference type="NCBI Taxonomy" id="571177"/>
    <lineage>
        <taxon>Bacteria</taxon>
        <taxon>Pseudomonadati</taxon>
        <taxon>Thermodesulfobacteriota</taxon>
        <taxon>Desulfobacteria</taxon>
        <taxon>Desulfobacterales</taxon>
        <taxon>Desulfosarcinaceae</taxon>
        <taxon>Desulfosarcina</taxon>
    </lineage>
</organism>
<reference evidence="3 4" key="1">
    <citation type="submission" date="2019-11" db="EMBL/GenBank/DDBJ databases">
        <title>Comparative genomics of hydrocarbon-degrading Desulfosarcina strains.</title>
        <authorList>
            <person name="Watanabe M."/>
            <person name="Kojima H."/>
            <person name="Fukui M."/>
        </authorList>
    </citation>
    <scope>NUCLEOTIDE SEQUENCE [LARGE SCALE GENOMIC DNA]</scope>
    <source>
        <strain evidence="3 4">PL12</strain>
    </source>
</reference>
<evidence type="ECO:0000313" key="4">
    <source>
        <dbReference type="Proteomes" id="UP000427906"/>
    </source>
</evidence>
<keyword evidence="4" id="KW-1185">Reference proteome</keyword>
<dbReference type="OrthoDB" id="1112990at2"/>
<dbReference type="Proteomes" id="UP000427906">
    <property type="component" value="Chromosome"/>
</dbReference>